<gene>
    <name evidence="10" type="ORF">EWE74_12175</name>
</gene>
<comment type="subcellular location">
    <subcellularLocation>
        <location evidence="1 7">Cell outer membrane</location>
        <topology evidence="1 7">Multi-pass membrane protein</topology>
    </subcellularLocation>
</comment>
<dbReference type="OrthoDB" id="9768177at2"/>
<organism evidence="10 11">
    <name type="scientific">Sphingobacterium corticibacterium</name>
    <dbReference type="NCBI Taxonomy" id="2484746"/>
    <lineage>
        <taxon>Bacteria</taxon>
        <taxon>Pseudomonadati</taxon>
        <taxon>Bacteroidota</taxon>
        <taxon>Sphingobacteriia</taxon>
        <taxon>Sphingobacteriales</taxon>
        <taxon>Sphingobacteriaceae</taxon>
        <taxon>Sphingobacterium</taxon>
    </lineage>
</organism>
<evidence type="ECO:0000256" key="1">
    <source>
        <dbReference type="ARBA" id="ARBA00004571"/>
    </source>
</evidence>
<accession>A0A4Q6XVM3</accession>
<dbReference type="Proteomes" id="UP000292855">
    <property type="component" value="Unassembled WGS sequence"/>
</dbReference>
<proteinExistence type="inferred from homology"/>
<dbReference type="NCBIfam" id="TIGR04056">
    <property type="entry name" value="OMP_RagA_SusC"/>
    <property type="match status" value="1"/>
</dbReference>
<keyword evidence="6 7" id="KW-0998">Cell outer membrane</keyword>
<evidence type="ECO:0000313" key="10">
    <source>
        <dbReference type="EMBL" id="RZF60476.1"/>
    </source>
</evidence>
<keyword evidence="4 7" id="KW-0812">Transmembrane</keyword>
<evidence type="ECO:0000256" key="5">
    <source>
        <dbReference type="ARBA" id="ARBA00023136"/>
    </source>
</evidence>
<keyword evidence="3 7" id="KW-1134">Transmembrane beta strand</keyword>
<evidence type="ECO:0000256" key="4">
    <source>
        <dbReference type="ARBA" id="ARBA00022692"/>
    </source>
</evidence>
<dbReference type="EMBL" id="SGIT01000002">
    <property type="protein sequence ID" value="RZF60476.1"/>
    <property type="molecule type" value="Genomic_DNA"/>
</dbReference>
<dbReference type="GO" id="GO:0009279">
    <property type="term" value="C:cell outer membrane"/>
    <property type="evidence" value="ECO:0007669"/>
    <property type="project" value="UniProtKB-SubCell"/>
</dbReference>
<reference evidence="10 11" key="1">
    <citation type="submission" date="2019-02" db="EMBL/GenBank/DDBJ databases">
        <authorList>
            <person name="Li Y."/>
        </authorList>
    </citation>
    <scope>NUCLEOTIDE SEQUENCE [LARGE SCALE GENOMIC DNA]</scope>
    <source>
        <strain evidence="10 11">30C10-4-7</strain>
    </source>
</reference>
<feature type="compositionally biased region" description="Polar residues" evidence="8">
    <location>
        <begin position="11"/>
        <end position="24"/>
    </location>
</feature>
<dbReference type="Gene3D" id="2.170.130.10">
    <property type="entry name" value="TonB-dependent receptor, plug domain"/>
    <property type="match status" value="1"/>
</dbReference>
<evidence type="ECO:0000256" key="7">
    <source>
        <dbReference type="PROSITE-ProRule" id="PRU01360"/>
    </source>
</evidence>
<comment type="caution">
    <text evidence="10">The sequence shown here is derived from an EMBL/GenBank/DDBJ whole genome shotgun (WGS) entry which is preliminary data.</text>
</comment>
<evidence type="ECO:0000256" key="2">
    <source>
        <dbReference type="ARBA" id="ARBA00022448"/>
    </source>
</evidence>
<evidence type="ECO:0000256" key="3">
    <source>
        <dbReference type="ARBA" id="ARBA00022452"/>
    </source>
</evidence>
<evidence type="ECO:0000259" key="9">
    <source>
        <dbReference type="Pfam" id="PF07715"/>
    </source>
</evidence>
<dbReference type="InterPro" id="IPR039426">
    <property type="entry name" value="TonB-dep_rcpt-like"/>
</dbReference>
<feature type="region of interest" description="Disordered" evidence="8">
    <location>
        <begin position="1"/>
        <end position="24"/>
    </location>
</feature>
<feature type="domain" description="TonB-dependent receptor plug" evidence="9">
    <location>
        <begin position="104"/>
        <end position="209"/>
    </location>
</feature>
<dbReference type="Pfam" id="PF07715">
    <property type="entry name" value="Plug"/>
    <property type="match status" value="1"/>
</dbReference>
<keyword evidence="11" id="KW-1185">Reference proteome</keyword>
<keyword evidence="2 7" id="KW-0813">Transport</keyword>
<evidence type="ECO:0000313" key="11">
    <source>
        <dbReference type="Proteomes" id="UP000292855"/>
    </source>
</evidence>
<sequence length="1046" mass="116408">MPSMAHAPTEHPQQSIHVSGQVRSSEGEAIAGVTVRYGGTEASTDQNGRFSIRLAAPGDIVFSAVGYASNTVHVTKDAVLNIMLETGESTLDEVVVIGFGTVKRRDLTGSVVSVKSEEITARPGPNPMESLQGRVAGLDITRSSGQPGEGVDMQLRGSRSFSASGAPLFIINGLPGDYATLNPYDIESIEILKDAASTAVYGSAGANGVIIITTKSGKAGKLNVDVNTYYGHNGWSITPKMRTGDAYLQAKRDAYKYIWDEANQKWTTEGALWQSEADDEIIFGEDRYATFQQGNFVNWTDEFLQKSAATQNYSLSVSGGNEKTTGYLSFNYTKEEGQYRGDGYNLLSTSMRLNHKIRDWISIGSDLQAAYVIRNKAQDKLENALVTDPLVQLYKEDGSLNPDLGNNVYNLLLDYQPGVYANKDNNLKLYVNPYLEIKPLKGLTLLSRIGTWLTYSNGYRFDGIGSVSYTYNNAGIAKASINQNRSIGYQWENILTYNFQIADDHDFTLTGVTTWHDNQNNETEMLQSNILSNNFQWHKFMGDANTTATSSYDMTKTFGVIGRVNYSYLGKYLASASIRRDGASALYRTNRWNTFPAASVGWRISEESFMNGTKNWLDDLKVRVGWGVTGSAKIDPYSSVANLENANMSLGGMTQLIYRNSRFITNPLLGWEKSYNTNIGLDVALFKNRIDMAIEYYATKTDGVIWNLTSPIIYGTYMPGTQYQTYLNIAKTQNRGFEFTVNSRNIVSENFEWSTSAAFAYNRERILKLTDGVANNIINDVYTLSIGEPLNSFRNYKLDGVWQIGEEADAAVFGKRPGDLKVNVPDMTKVADGVFMKTNADGSTAYYYTDLATAQQYNGSLTEATSRYNYSANDYQILGRNSPDWSLGIQNTFKYKNIDLGIYSYFRWGQMIHYNMLGWYQPNGLAANASPSRTIPEYFDYWTPENPTNDFPVMQYQATASTMTGFSGLNYVDGSFFKIKNITLGYTLPKSAAEKLSLGKLRIYGTITNPLIVAKSHLIKQYDPEMNGELAYPLTKQLVFGLNMTF</sequence>
<dbReference type="PROSITE" id="PS52016">
    <property type="entry name" value="TONB_DEPENDENT_REC_3"/>
    <property type="match status" value="1"/>
</dbReference>
<dbReference type="InterPro" id="IPR036942">
    <property type="entry name" value="Beta-barrel_TonB_sf"/>
</dbReference>
<keyword evidence="5 7" id="KW-0472">Membrane</keyword>
<dbReference type="InterPro" id="IPR023996">
    <property type="entry name" value="TonB-dep_OMP_SusC/RagA"/>
</dbReference>
<keyword evidence="10" id="KW-0675">Receptor</keyword>
<dbReference type="NCBIfam" id="TIGR04057">
    <property type="entry name" value="SusC_RagA_signa"/>
    <property type="match status" value="1"/>
</dbReference>
<evidence type="ECO:0000256" key="8">
    <source>
        <dbReference type="SAM" id="MobiDB-lite"/>
    </source>
</evidence>
<name>A0A4Q6XVM3_9SPHI</name>
<comment type="similarity">
    <text evidence="7">Belongs to the TonB-dependent receptor family.</text>
</comment>
<dbReference type="Pfam" id="PF13715">
    <property type="entry name" value="CarbopepD_reg_2"/>
    <property type="match status" value="1"/>
</dbReference>
<evidence type="ECO:0000256" key="6">
    <source>
        <dbReference type="ARBA" id="ARBA00023237"/>
    </source>
</evidence>
<dbReference type="Gene3D" id="2.40.170.20">
    <property type="entry name" value="TonB-dependent receptor, beta-barrel domain"/>
    <property type="match status" value="1"/>
</dbReference>
<dbReference type="SUPFAM" id="SSF56935">
    <property type="entry name" value="Porins"/>
    <property type="match status" value="1"/>
</dbReference>
<dbReference type="InterPro" id="IPR012910">
    <property type="entry name" value="Plug_dom"/>
</dbReference>
<dbReference type="InterPro" id="IPR023997">
    <property type="entry name" value="TonB-dep_OMP_SusC/RagA_CS"/>
</dbReference>
<dbReference type="Gene3D" id="2.60.40.1120">
    <property type="entry name" value="Carboxypeptidase-like, regulatory domain"/>
    <property type="match status" value="1"/>
</dbReference>
<dbReference type="InterPro" id="IPR037066">
    <property type="entry name" value="Plug_dom_sf"/>
</dbReference>
<protein>
    <submittedName>
        <fullName evidence="10">TonB-dependent receptor</fullName>
    </submittedName>
</protein>
<dbReference type="InterPro" id="IPR008969">
    <property type="entry name" value="CarboxyPept-like_regulatory"/>
</dbReference>
<dbReference type="SUPFAM" id="SSF49464">
    <property type="entry name" value="Carboxypeptidase regulatory domain-like"/>
    <property type="match status" value="1"/>
</dbReference>
<dbReference type="AlphaFoldDB" id="A0A4Q6XVM3"/>